<accession>A0A811KIP5</accession>
<comment type="caution">
    <text evidence="1">The sequence shown here is derived from an EMBL/GenBank/DDBJ whole genome shotgun (WGS) entry which is preliminary data.</text>
</comment>
<gene>
    <name evidence="1" type="ORF">BOKJ2_LOCUS6070</name>
</gene>
<dbReference type="EMBL" id="CAJFCW020000003">
    <property type="protein sequence ID" value="CAG9103984.1"/>
    <property type="molecule type" value="Genomic_DNA"/>
</dbReference>
<dbReference type="Proteomes" id="UP000614601">
    <property type="component" value="Unassembled WGS sequence"/>
</dbReference>
<name>A0A811KIP5_9BILA</name>
<dbReference type="Gene3D" id="3.10.20.90">
    <property type="entry name" value="Phosphatidylinositol 3-kinase Catalytic Subunit, Chain A, domain 1"/>
    <property type="match status" value="1"/>
</dbReference>
<dbReference type="Proteomes" id="UP000783686">
    <property type="component" value="Unassembled WGS sequence"/>
</dbReference>
<dbReference type="OrthoDB" id="10312415at2759"/>
<proteinExistence type="predicted"/>
<evidence type="ECO:0000313" key="2">
    <source>
        <dbReference type="Proteomes" id="UP000614601"/>
    </source>
</evidence>
<dbReference type="InterPro" id="IPR029071">
    <property type="entry name" value="Ubiquitin-like_domsf"/>
</dbReference>
<evidence type="ECO:0008006" key="3">
    <source>
        <dbReference type="Google" id="ProtNLM"/>
    </source>
</evidence>
<evidence type="ECO:0000313" key="1">
    <source>
        <dbReference type="EMBL" id="CAD5215392.1"/>
    </source>
</evidence>
<organism evidence="1 2">
    <name type="scientific">Bursaphelenchus okinawaensis</name>
    <dbReference type="NCBI Taxonomy" id="465554"/>
    <lineage>
        <taxon>Eukaryota</taxon>
        <taxon>Metazoa</taxon>
        <taxon>Ecdysozoa</taxon>
        <taxon>Nematoda</taxon>
        <taxon>Chromadorea</taxon>
        <taxon>Rhabditida</taxon>
        <taxon>Tylenchina</taxon>
        <taxon>Tylenchomorpha</taxon>
        <taxon>Aphelenchoidea</taxon>
        <taxon>Aphelenchoididae</taxon>
        <taxon>Bursaphelenchus</taxon>
    </lineage>
</organism>
<dbReference type="SUPFAM" id="SSF54236">
    <property type="entry name" value="Ubiquitin-like"/>
    <property type="match status" value="1"/>
</dbReference>
<dbReference type="AlphaFoldDB" id="A0A811KIP5"/>
<keyword evidence="2" id="KW-1185">Reference proteome</keyword>
<dbReference type="EMBL" id="CAJFDH010000003">
    <property type="protein sequence ID" value="CAD5215392.1"/>
    <property type="molecule type" value="Genomic_DNA"/>
</dbReference>
<sequence length="99" mass="11690">MKLLTPESLWNQQEHLEPTVKVPLYLRLPTDDIIRFSLFENQTIRPIYDVMTHQGLSLLDHKLLLQNPHCELEISRSTANMTLYELNIRPNEVIHVIRC</sequence>
<reference evidence="1" key="1">
    <citation type="submission" date="2020-09" db="EMBL/GenBank/DDBJ databases">
        <authorList>
            <person name="Kikuchi T."/>
        </authorList>
    </citation>
    <scope>NUCLEOTIDE SEQUENCE</scope>
    <source>
        <strain evidence="1">SH1</strain>
    </source>
</reference>
<protein>
    <recommendedName>
        <fullName evidence="3">Ubiquitin-like domain-containing protein</fullName>
    </recommendedName>
</protein>